<dbReference type="AlphaFoldDB" id="A0AA38FCK3"/>
<dbReference type="CDD" id="cd21608">
    <property type="entry name" value="RRM2_NsCP33_like"/>
    <property type="match status" value="1"/>
</dbReference>
<accession>A0AA38FCK3</accession>
<evidence type="ECO:0000256" key="1">
    <source>
        <dbReference type="ARBA" id="ARBA00022884"/>
    </source>
</evidence>
<name>A0AA38FCK3_TAXCH</name>
<feature type="compositionally biased region" description="Polar residues" evidence="3">
    <location>
        <begin position="238"/>
        <end position="250"/>
    </location>
</feature>
<dbReference type="InterPro" id="IPR035979">
    <property type="entry name" value="RBD_domain_sf"/>
</dbReference>
<dbReference type="SMART" id="SM00360">
    <property type="entry name" value="RRM"/>
    <property type="match status" value="2"/>
</dbReference>
<dbReference type="InterPro" id="IPR050886">
    <property type="entry name" value="RNA-binding_reg"/>
</dbReference>
<evidence type="ECO:0000259" key="4">
    <source>
        <dbReference type="PROSITE" id="PS50102"/>
    </source>
</evidence>
<feature type="domain" description="RRM" evidence="4">
    <location>
        <begin position="64"/>
        <end position="132"/>
    </location>
</feature>
<evidence type="ECO:0000313" key="6">
    <source>
        <dbReference type="Proteomes" id="UP000824469"/>
    </source>
</evidence>
<evidence type="ECO:0000313" key="5">
    <source>
        <dbReference type="EMBL" id="KAH9296396.1"/>
    </source>
</evidence>
<evidence type="ECO:0000256" key="3">
    <source>
        <dbReference type="SAM" id="MobiDB-lite"/>
    </source>
</evidence>
<organism evidence="5 6">
    <name type="scientific">Taxus chinensis</name>
    <name type="common">Chinese yew</name>
    <name type="synonym">Taxus wallichiana var. chinensis</name>
    <dbReference type="NCBI Taxonomy" id="29808"/>
    <lineage>
        <taxon>Eukaryota</taxon>
        <taxon>Viridiplantae</taxon>
        <taxon>Streptophyta</taxon>
        <taxon>Embryophyta</taxon>
        <taxon>Tracheophyta</taxon>
        <taxon>Spermatophyta</taxon>
        <taxon>Pinopsida</taxon>
        <taxon>Pinidae</taxon>
        <taxon>Conifers II</taxon>
        <taxon>Cupressales</taxon>
        <taxon>Taxaceae</taxon>
        <taxon>Taxus</taxon>
    </lineage>
</organism>
<keyword evidence="6" id="KW-1185">Reference proteome</keyword>
<dbReference type="PANTHER" id="PTHR48024">
    <property type="entry name" value="GEO13361P1-RELATED"/>
    <property type="match status" value="1"/>
</dbReference>
<feature type="region of interest" description="Disordered" evidence="3">
    <location>
        <begin position="230"/>
        <end position="250"/>
    </location>
</feature>
<dbReference type="InterPro" id="IPR012677">
    <property type="entry name" value="Nucleotide-bd_a/b_plait_sf"/>
</dbReference>
<dbReference type="PANTHER" id="PTHR48024:SF45">
    <property type="entry name" value="RNA BINDING DOMAIN PROTEIN"/>
    <property type="match status" value="1"/>
</dbReference>
<dbReference type="EMBL" id="JAHRHJ020000011">
    <property type="protein sequence ID" value="KAH9296396.1"/>
    <property type="molecule type" value="Genomic_DNA"/>
</dbReference>
<keyword evidence="1 2" id="KW-0694">RNA-binding</keyword>
<comment type="caution">
    <text evidence="5">The sequence shown here is derived from an EMBL/GenBank/DDBJ whole genome shotgun (WGS) entry which is preliminary data.</text>
</comment>
<evidence type="ECO:0000256" key="2">
    <source>
        <dbReference type="PROSITE-ProRule" id="PRU00176"/>
    </source>
</evidence>
<dbReference type="SUPFAM" id="SSF54928">
    <property type="entry name" value="RNA-binding domain, RBD"/>
    <property type="match status" value="2"/>
</dbReference>
<sequence>MSLDAGSKKRRKLGNDQVSEDELHALLEPLSKDQLLSIMINIGSSNPAIAEEIRDAASKDPAHRKLFVRGLAWETSSQTLCDAFEQYGEIEEGAVIMDKATGKSRGFGFVTFNHMDSARRALKEPSKTIDGRITISNLAATSSSTGQTADLTQRKLYIGGLSYDTPTEKLLDVFSKYGEIEEGSVAYDKNTSKSRGFAFVTFKTVEAAKRALKEPNKNIDGRGVTVKLAAEGQKEKPASSQHAPSPQMQSLPQIQTEYPSYLRPMPQAPASAPPSIFPPYTTDLSVYGGLSSASQYGGLGSSQYATSLQTPRLLQSVLHTTGAGAGAGAGYPGYYGSSGTGF</sequence>
<proteinExistence type="predicted"/>
<dbReference type="PROSITE" id="PS50102">
    <property type="entry name" value="RRM"/>
    <property type="match status" value="2"/>
</dbReference>
<dbReference type="InterPro" id="IPR000504">
    <property type="entry name" value="RRM_dom"/>
</dbReference>
<reference evidence="5 6" key="1">
    <citation type="journal article" date="2021" name="Nat. Plants">
        <title>The Taxus genome provides insights into paclitaxel biosynthesis.</title>
        <authorList>
            <person name="Xiong X."/>
            <person name="Gou J."/>
            <person name="Liao Q."/>
            <person name="Li Y."/>
            <person name="Zhou Q."/>
            <person name="Bi G."/>
            <person name="Li C."/>
            <person name="Du R."/>
            <person name="Wang X."/>
            <person name="Sun T."/>
            <person name="Guo L."/>
            <person name="Liang H."/>
            <person name="Lu P."/>
            <person name="Wu Y."/>
            <person name="Zhang Z."/>
            <person name="Ro D.K."/>
            <person name="Shang Y."/>
            <person name="Huang S."/>
            <person name="Yan J."/>
        </authorList>
    </citation>
    <scope>NUCLEOTIDE SEQUENCE [LARGE SCALE GENOMIC DNA]</scope>
    <source>
        <strain evidence="5">Ta-2019</strain>
    </source>
</reference>
<gene>
    <name evidence="5" type="ORF">KI387_039984</name>
</gene>
<feature type="domain" description="RRM" evidence="4">
    <location>
        <begin position="154"/>
        <end position="231"/>
    </location>
</feature>
<dbReference type="Gene3D" id="3.30.70.330">
    <property type="match status" value="2"/>
</dbReference>
<dbReference type="Pfam" id="PF00076">
    <property type="entry name" value="RRM_1"/>
    <property type="match status" value="2"/>
</dbReference>
<protein>
    <recommendedName>
        <fullName evidence="4">RRM domain-containing protein</fullName>
    </recommendedName>
</protein>
<dbReference type="OMA" id="SIMINIG"/>
<dbReference type="InterPro" id="IPR048289">
    <property type="entry name" value="RRM2_NsCP33-like"/>
</dbReference>
<dbReference type="GO" id="GO:0005634">
    <property type="term" value="C:nucleus"/>
    <property type="evidence" value="ECO:0007669"/>
    <property type="project" value="TreeGrafter"/>
</dbReference>
<dbReference type="GO" id="GO:0003723">
    <property type="term" value="F:RNA binding"/>
    <property type="evidence" value="ECO:0007669"/>
    <property type="project" value="UniProtKB-UniRule"/>
</dbReference>
<dbReference type="Proteomes" id="UP000824469">
    <property type="component" value="Unassembled WGS sequence"/>
</dbReference>